<feature type="transmembrane region" description="Helical" evidence="1">
    <location>
        <begin position="156"/>
        <end position="173"/>
    </location>
</feature>
<feature type="transmembrane region" description="Helical" evidence="1">
    <location>
        <begin position="250"/>
        <end position="268"/>
    </location>
</feature>
<dbReference type="EMBL" id="RJSE01000009">
    <property type="protein sequence ID" value="RNL60442.1"/>
    <property type="molecule type" value="Genomic_DNA"/>
</dbReference>
<gene>
    <name evidence="3" type="ORF">EFK50_19110</name>
</gene>
<feature type="transmembrane region" description="Helical" evidence="1">
    <location>
        <begin position="71"/>
        <end position="91"/>
    </location>
</feature>
<dbReference type="PANTHER" id="PTHR23028:SF53">
    <property type="entry name" value="ACYL_TRANSF_3 DOMAIN-CONTAINING PROTEIN"/>
    <property type="match status" value="1"/>
</dbReference>
<reference evidence="3 4" key="1">
    <citation type="submission" date="2018-11" db="EMBL/GenBank/DDBJ databases">
        <authorList>
            <person name="Li F."/>
        </authorList>
    </citation>
    <scope>NUCLEOTIDE SEQUENCE [LARGE SCALE GENOMIC DNA]</scope>
    <source>
        <strain evidence="3 4">Gsoil 097</strain>
    </source>
</reference>
<name>A0A3N0CAD9_9ACTN</name>
<dbReference type="PANTHER" id="PTHR23028">
    <property type="entry name" value="ACETYLTRANSFERASE"/>
    <property type="match status" value="1"/>
</dbReference>
<feature type="transmembrane region" description="Helical" evidence="1">
    <location>
        <begin position="275"/>
        <end position="296"/>
    </location>
</feature>
<sequence length="355" mass="38907">MEYRPELDGIRAFAVLAVIAFHAALKPATGGWLGVDIFFVLSGYLITLVLVREHDRSGAVSLRDFWVRRLLRLYPALLVMLVLGAFFYGTLGDGGTFVGYLKTAAGAGLYVENLLWGLGGSELGHLGHTWSLAVEMQFYLVWPLVVGWLLLRRSRATAWVVGGILVSYALFVLQSAPEADRFPMAYYVPWTRAFELLLGALVALVLAARPARDPDAPAVRRWTGWLIGGAFGVLLLAGWTFSIYTDQRSIIWQSPAAALLTVALLVHLDGVRTSGVGALLSWAPLVWIGKVSYGAYLFHYPVIMVLMKHTDLGARLLFVVGTAITLAISALSWQYVERPALRLKSRFAGRVSTAA</sequence>
<evidence type="ECO:0000256" key="1">
    <source>
        <dbReference type="SAM" id="Phobius"/>
    </source>
</evidence>
<feature type="transmembrane region" description="Helical" evidence="1">
    <location>
        <begin position="316"/>
        <end position="336"/>
    </location>
</feature>
<evidence type="ECO:0000313" key="3">
    <source>
        <dbReference type="EMBL" id="RNL60442.1"/>
    </source>
</evidence>
<dbReference type="Pfam" id="PF01757">
    <property type="entry name" value="Acyl_transf_3"/>
    <property type="match status" value="1"/>
</dbReference>
<dbReference type="RefSeq" id="WP_123229194.1">
    <property type="nucleotide sequence ID" value="NZ_RJSE01000009.1"/>
</dbReference>
<feature type="transmembrane region" description="Helical" evidence="1">
    <location>
        <begin position="7"/>
        <end position="25"/>
    </location>
</feature>
<dbReference type="GO" id="GO:0016747">
    <property type="term" value="F:acyltransferase activity, transferring groups other than amino-acyl groups"/>
    <property type="evidence" value="ECO:0007669"/>
    <property type="project" value="InterPro"/>
</dbReference>
<keyword evidence="1" id="KW-0472">Membrane</keyword>
<dbReference type="InterPro" id="IPR002656">
    <property type="entry name" value="Acyl_transf_3_dom"/>
</dbReference>
<keyword evidence="4" id="KW-1185">Reference proteome</keyword>
<feature type="transmembrane region" description="Helical" evidence="1">
    <location>
        <begin position="31"/>
        <end position="51"/>
    </location>
</feature>
<dbReference type="OrthoDB" id="3404679at2"/>
<dbReference type="InterPro" id="IPR050879">
    <property type="entry name" value="Acyltransferase_3"/>
</dbReference>
<feature type="transmembrane region" description="Helical" evidence="1">
    <location>
        <begin position="223"/>
        <end position="244"/>
    </location>
</feature>
<comment type="caution">
    <text evidence="3">The sequence shown here is derived from an EMBL/GenBank/DDBJ whole genome shotgun (WGS) entry which is preliminary data.</text>
</comment>
<keyword evidence="3" id="KW-0012">Acyltransferase</keyword>
<proteinExistence type="predicted"/>
<evidence type="ECO:0000259" key="2">
    <source>
        <dbReference type="Pfam" id="PF01757"/>
    </source>
</evidence>
<feature type="transmembrane region" description="Helical" evidence="1">
    <location>
        <begin position="130"/>
        <end position="151"/>
    </location>
</feature>
<dbReference type="GO" id="GO:0016020">
    <property type="term" value="C:membrane"/>
    <property type="evidence" value="ECO:0007669"/>
    <property type="project" value="TreeGrafter"/>
</dbReference>
<keyword evidence="3" id="KW-0808">Transferase</keyword>
<keyword evidence="1" id="KW-0812">Transmembrane</keyword>
<organism evidence="3 4">
    <name type="scientific">Nocardioides marmoriginsengisoli</name>
    <dbReference type="NCBI Taxonomy" id="661483"/>
    <lineage>
        <taxon>Bacteria</taxon>
        <taxon>Bacillati</taxon>
        <taxon>Actinomycetota</taxon>
        <taxon>Actinomycetes</taxon>
        <taxon>Propionibacteriales</taxon>
        <taxon>Nocardioidaceae</taxon>
        <taxon>Nocardioides</taxon>
    </lineage>
</organism>
<dbReference type="GO" id="GO:0009103">
    <property type="term" value="P:lipopolysaccharide biosynthetic process"/>
    <property type="evidence" value="ECO:0007669"/>
    <property type="project" value="TreeGrafter"/>
</dbReference>
<feature type="domain" description="Acyltransferase 3" evidence="2">
    <location>
        <begin position="5"/>
        <end position="331"/>
    </location>
</feature>
<feature type="transmembrane region" description="Helical" evidence="1">
    <location>
        <begin position="193"/>
        <end position="211"/>
    </location>
</feature>
<evidence type="ECO:0000313" key="4">
    <source>
        <dbReference type="Proteomes" id="UP000267128"/>
    </source>
</evidence>
<keyword evidence="1" id="KW-1133">Transmembrane helix</keyword>
<dbReference type="Proteomes" id="UP000267128">
    <property type="component" value="Unassembled WGS sequence"/>
</dbReference>
<accession>A0A3N0CAD9</accession>
<protein>
    <submittedName>
        <fullName evidence="3">Acyltransferase</fullName>
    </submittedName>
</protein>
<dbReference type="AlphaFoldDB" id="A0A3N0CAD9"/>